<protein>
    <submittedName>
        <fullName evidence="9">MFS transporter</fullName>
    </submittedName>
</protein>
<keyword evidence="4 7" id="KW-0812">Transmembrane</keyword>
<sequence>MKNTYMKTASGVYINYFLLGMVNIMLASNMPYLTEQWNTDNAGVSYIIAAIGVGKLLTYAFTGYLSDKIGRKPLIIASSLGMGIFLIGIPLSPNYHLAFVFAILAGVANSSMDAGSYPGLTELFPRAAGSASVLVKAFMSAGAFLLPFMILFFSNHEMFYGYAFFIPAVIYLLNLLFLFTVSFPSSNMNKEKQVDDRTESKKFISEPVLRKEGLALVIIGFTSTGLFTVSQIWLPTYGQQAVGMPMASSIKLLSYYSLGALISVLVLSVLLKKTVRPITVIMIYPIITFISILTILLVKVPVVVSITAFFIGLSTAGIFQLAITIMTEFFWRKKGTVTGIVATAAGLASIVMPLVTGWMSKSGNISIIFIFDALLSVTGFIAAVYVYYRYGKLMGKGKVETGDIRLHA</sequence>
<feature type="transmembrane region" description="Helical" evidence="7">
    <location>
        <begin position="95"/>
        <end position="112"/>
    </location>
</feature>
<dbReference type="PROSITE" id="PS00216">
    <property type="entry name" value="SUGAR_TRANSPORT_1"/>
    <property type="match status" value="1"/>
</dbReference>
<dbReference type="AlphaFoldDB" id="A0A223EP25"/>
<accession>A0A223EP25</accession>
<gene>
    <name evidence="9" type="ORF">BS1321_25630</name>
</gene>
<dbReference type="GeneID" id="56476178"/>
<dbReference type="InterPro" id="IPR036259">
    <property type="entry name" value="MFS_trans_sf"/>
</dbReference>
<evidence type="ECO:0000259" key="8">
    <source>
        <dbReference type="PROSITE" id="PS50850"/>
    </source>
</evidence>
<dbReference type="EMBL" id="CP017704">
    <property type="protein sequence ID" value="ASS96983.1"/>
    <property type="molecule type" value="Genomic_DNA"/>
</dbReference>
<dbReference type="Proteomes" id="UP000214618">
    <property type="component" value="Chromosome"/>
</dbReference>
<keyword evidence="3" id="KW-0813">Transport</keyword>
<name>A0A223EP25_9BACI</name>
<feature type="transmembrane region" description="Helical" evidence="7">
    <location>
        <begin position="159"/>
        <end position="183"/>
    </location>
</feature>
<evidence type="ECO:0000256" key="6">
    <source>
        <dbReference type="ARBA" id="ARBA00023136"/>
    </source>
</evidence>
<feature type="transmembrane region" description="Helical" evidence="7">
    <location>
        <begin position="44"/>
        <end position="61"/>
    </location>
</feature>
<feature type="transmembrane region" description="Helical" evidence="7">
    <location>
        <begin position="133"/>
        <end position="153"/>
    </location>
</feature>
<dbReference type="InterPro" id="IPR011701">
    <property type="entry name" value="MFS"/>
</dbReference>
<proteinExistence type="inferred from homology"/>
<dbReference type="PANTHER" id="PTHR23514">
    <property type="entry name" value="BYPASS OF STOP CODON PROTEIN 6"/>
    <property type="match status" value="1"/>
</dbReference>
<organism evidence="9 10">
    <name type="scientific">Peribacillus simplex NBRC 15720 = DSM 1321</name>
    <dbReference type="NCBI Taxonomy" id="1349754"/>
    <lineage>
        <taxon>Bacteria</taxon>
        <taxon>Bacillati</taxon>
        <taxon>Bacillota</taxon>
        <taxon>Bacilli</taxon>
        <taxon>Bacillales</taxon>
        <taxon>Bacillaceae</taxon>
        <taxon>Peribacillus</taxon>
    </lineage>
</organism>
<dbReference type="InterPro" id="IPR005829">
    <property type="entry name" value="Sugar_transporter_CS"/>
</dbReference>
<keyword evidence="6 7" id="KW-0472">Membrane</keyword>
<feature type="transmembrane region" description="Helical" evidence="7">
    <location>
        <begin position="12"/>
        <end position="32"/>
    </location>
</feature>
<evidence type="ECO:0000313" key="9">
    <source>
        <dbReference type="EMBL" id="ASS96983.1"/>
    </source>
</evidence>
<evidence type="ECO:0000313" key="10">
    <source>
        <dbReference type="Proteomes" id="UP000214618"/>
    </source>
</evidence>
<feature type="domain" description="Major facilitator superfamily (MFS) profile" evidence="8">
    <location>
        <begin position="8"/>
        <end position="391"/>
    </location>
</feature>
<evidence type="ECO:0000256" key="2">
    <source>
        <dbReference type="ARBA" id="ARBA00008335"/>
    </source>
</evidence>
<comment type="subcellular location">
    <subcellularLocation>
        <location evidence="1">Cell membrane</location>
        <topology evidence="1">Multi-pass membrane protein</topology>
    </subcellularLocation>
</comment>
<feature type="transmembrane region" description="Helical" evidence="7">
    <location>
        <begin position="253"/>
        <end position="271"/>
    </location>
</feature>
<evidence type="ECO:0000256" key="4">
    <source>
        <dbReference type="ARBA" id="ARBA00022692"/>
    </source>
</evidence>
<feature type="transmembrane region" description="Helical" evidence="7">
    <location>
        <begin position="304"/>
        <end position="325"/>
    </location>
</feature>
<dbReference type="GO" id="GO:0005886">
    <property type="term" value="C:plasma membrane"/>
    <property type="evidence" value="ECO:0007669"/>
    <property type="project" value="UniProtKB-SubCell"/>
</dbReference>
<dbReference type="RefSeq" id="WP_063233745.1">
    <property type="nucleotide sequence ID" value="NZ_BCVO01000012.1"/>
</dbReference>
<feature type="transmembrane region" description="Helical" evidence="7">
    <location>
        <begin position="73"/>
        <end position="89"/>
    </location>
</feature>
<dbReference type="Gene3D" id="1.20.1250.20">
    <property type="entry name" value="MFS general substrate transporter like domains"/>
    <property type="match status" value="2"/>
</dbReference>
<evidence type="ECO:0000256" key="5">
    <source>
        <dbReference type="ARBA" id="ARBA00022989"/>
    </source>
</evidence>
<evidence type="ECO:0000256" key="3">
    <source>
        <dbReference type="ARBA" id="ARBA00022448"/>
    </source>
</evidence>
<evidence type="ECO:0000256" key="7">
    <source>
        <dbReference type="SAM" id="Phobius"/>
    </source>
</evidence>
<feature type="transmembrane region" description="Helical" evidence="7">
    <location>
        <begin position="337"/>
        <end position="359"/>
    </location>
</feature>
<feature type="transmembrane region" description="Helical" evidence="7">
    <location>
        <begin position="365"/>
        <end position="388"/>
    </location>
</feature>
<dbReference type="InterPro" id="IPR051788">
    <property type="entry name" value="MFS_Transporter"/>
</dbReference>
<dbReference type="SUPFAM" id="SSF103473">
    <property type="entry name" value="MFS general substrate transporter"/>
    <property type="match status" value="1"/>
</dbReference>
<dbReference type="PANTHER" id="PTHR23514:SF3">
    <property type="entry name" value="BYPASS OF STOP CODON PROTEIN 6"/>
    <property type="match status" value="1"/>
</dbReference>
<dbReference type="Pfam" id="PF07690">
    <property type="entry name" value="MFS_1"/>
    <property type="match status" value="1"/>
</dbReference>
<dbReference type="OrthoDB" id="7066727at2"/>
<keyword evidence="5 7" id="KW-1133">Transmembrane helix</keyword>
<comment type="similarity">
    <text evidence="2">Belongs to the major facilitator superfamily.</text>
</comment>
<dbReference type="GO" id="GO:0022857">
    <property type="term" value="F:transmembrane transporter activity"/>
    <property type="evidence" value="ECO:0007669"/>
    <property type="project" value="InterPro"/>
</dbReference>
<feature type="transmembrane region" description="Helical" evidence="7">
    <location>
        <begin position="278"/>
        <end position="298"/>
    </location>
</feature>
<dbReference type="InterPro" id="IPR020846">
    <property type="entry name" value="MFS_dom"/>
</dbReference>
<evidence type="ECO:0000256" key="1">
    <source>
        <dbReference type="ARBA" id="ARBA00004651"/>
    </source>
</evidence>
<feature type="transmembrane region" description="Helical" evidence="7">
    <location>
        <begin position="213"/>
        <end position="233"/>
    </location>
</feature>
<dbReference type="PROSITE" id="PS50850">
    <property type="entry name" value="MFS"/>
    <property type="match status" value="1"/>
</dbReference>
<reference evidence="9 10" key="1">
    <citation type="submission" date="2016-10" db="EMBL/GenBank/DDBJ databases">
        <title>The whole genome sequencing and assembly of Bacillus simplex DSM 1321 strain.</title>
        <authorList>
            <person name="Park M.-K."/>
            <person name="Lee Y.-J."/>
            <person name="Yi H."/>
            <person name="Bahn Y.-S."/>
            <person name="Kim J.F."/>
            <person name="Lee D.-W."/>
        </authorList>
    </citation>
    <scope>NUCLEOTIDE SEQUENCE [LARGE SCALE GENOMIC DNA]</scope>
    <source>
        <strain evidence="9 10">DSM 1321</strain>
    </source>
</reference>